<dbReference type="Gene3D" id="3.40.50.850">
    <property type="entry name" value="Isochorismatase-like"/>
    <property type="match status" value="1"/>
</dbReference>
<evidence type="ECO:0000313" key="3">
    <source>
        <dbReference type="Proteomes" id="UP000539175"/>
    </source>
</evidence>
<gene>
    <name evidence="2" type="ORF">FHS74_005228</name>
</gene>
<dbReference type="EMBL" id="JACIIZ010000018">
    <property type="protein sequence ID" value="MBB6254638.1"/>
    <property type="molecule type" value="Genomic_DNA"/>
</dbReference>
<dbReference type="RefSeq" id="WP_184807160.1">
    <property type="nucleotide sequence ID" value="NZ_JACIIZ010000018.1"/>
</dbReference>
<dbReference type="InterPro" id="IPR050993">
    <property type="entry name" value="Isochorismatase_domain"/>
</dbReference>
<name>A0A7X0EF69_9PROT</name>
<sequence length="177" mass="18790">MPPINPSAATLVVIDLQARLIPAIQDGPGVVANTRRLLTAAGLLGVPAVYTEQNPRGLGATVPDLAPDPAAVIAKMTFDATRAPGLLERLPPDHAVVLAGCETHVCVLQTALGLLDRGRRVHVVADAVGSRTHDNKAAGLRRMERHGADIITTEMALFEWLGTADHPRFREVVALIK</sequence>
<protein>
    <submittedName>
        <fullName evidence="2">Nicotinamidase-related amidase</fullName>
    </submittedName>
</protein>
<comment type="caution">
    <text evidence="2">The sequence shown here is derived from an EMBL/GenBank/DDBJ whole genome shotgun (WGS) entry which is preliminary data.</text>
</comment>
<reference evidence="2 3" key="1">
    <citation type="submission" date="2020-08" db="EMBL/GenBank/DDBJ databases">
        <title>Genomic Encyclopedia of Type Strains, Phase IV (KMG-IV): sequencing the most valuable type-strain genomes for metagenomic binning, comparative biology and taxonomic classification.</title>
        <authorList>
            <person name="Goeker M."/>
        </authorList>
    </citation>
    <scope>NUCLEOTIDE SEQUENCE [LARGE SCALE GENOMIC DNA]</scope>
    <source>
        <strain evidence="2 3">DSM 22198</strain>
    </source>
</reference>
<evidence type="ECO:0000313" key="2">
    <source>
        <dbReference type="EMBL" id="MBB6254638.1"/>
    </source>
</evidence>
<dbReference type="PANTHER" id="PTHR14119">
    <property type="entry name" value="HYDROLASE"/>
    <property type="match status" value="1"/>
</dbReference>
<dbReference type="InterPro" id="IPR036380">
    <property type="entry name" value="Isochorismatase-like_sf"/>
</dbReference>
<organism evidence="2 3">
    <name type="scientific">Nitrospirillum iridis</name>
    <dbReference type="NCBI Taxonomy" id="765888"/>
    <lineage>
        <taxon>Bacteria</taxon>
        <taxon>Pseudomonadati</taxon>
        <taxon>Pseudomonadota</taxon>
        <taxon>Alphaproteobacteria</taxon>
        <taxon>Rhodospirillales</taxon>
        <taxon>Azospirillaceae</taxon>
        <taxon>Nitrospirillum</taxon>
    </lineage>
</organism>
<dbReference type="Pfam" id="PF00857">
    <property type="entry name" value="Isochorismatase"/>
    <property type="match status" value="1"/>
</dbReference>
<accession>A0A7X0EF69</accession>
<proteinExistence type="predicted"/>
<keyword evidence="3" id="KW-1185">Reference proteome</keyword>
<dbReference type="SUPFAM" id="SSF52499">
    <property type="entry name" value="Isochorismatase-like hydrolases"/>
    <property type="match status" value="1"/>
</dbReference>
<dbReference type="PANTHER" id="PTHR14119:SF3">
    <property type="entry name" value="ISOCHORISMATASE DOMAIN-CONTAINING PROTEIN 2"/>
    <property type="match status" value="1"/>
</dbReference>
<dbReference type="AlphaFoldDB" id="A0A7X0EF69"/>
<dbReference type="Proteomes" id="UP000539175">
    <property type="component" value="Unassembled WGS sequence"/>
</dbReference>
<feature type="domain" description="Isochorismatase-like" evidence="1">
    <location>
        <begin position="10"/>
        <end position="154"/>
    </location>
</feature>
<dbReference type="InterPro" id="IPR000868">
    <property type="entry name" value="Isochorismatase-like_dom"/>
</dbReference>
<evidence type="ECO:0000259" key="1">
    <source>
        <dbReference type="Pfam" id="PF00857"/>
    </source>
</evidence>